<evidence type="ECO:0000256" key="6">
    <source>
        <dbReference type="SAM" id="MobiDB-lite"/>
    </source>
</evidence>
<sequence length="440" mass="47624">MEPASNSEESSTGAVKRPTTLNLLLSPMDSSARTSFDRTPQRSVVEIIEALLQSPQSLRGFLGTDDAEQLGNNLLQKLVENKDFGCLTPIIRSAASIPGTEETNLADIDSPTLFNFVCQQAAAQQQHQSNVSTPIILCSPTNLPQPLTEALSKLGTGVTAADQSITIDTSSLSCDLNSVQTALQNALSITLPGASKDLSSLQICNTGPNQVDLANAPVTNANISSGTLLSQPGGLKLEQMAAELSSTLSTDQGHSLATDPLFWRLLIQTSIANDHTVSHQFDVRGANTLLSSSPQDEHDATRPSSVTNGSDPVGDFDHVTTAVGTTLAFRSSSSPVSSNSSLSQTHAADSGSRDTRLDPTEQSRMRLERKRARNRDAARKCRERKIVLIKRLEKEVVHLTEENKVLRNRYLRCMREIDRLKLFVVQHLRNQCPAMMNKSG</sequence>
<dbReference type="OrthoDB" id="6243715at2759"/>
<feature type="region of interest" description="Disordered" evidence="6">
    <location>
        <begin position="289"/>
        <end position="317"/>
    </location>
</feature>
<keyword evidence="3" id="KW-0238">DNA-binding</keyword>
<dbReference type="InterPro" id="IPR002112">
    <property type="entry name" value="Leuzip_Jun"/>
</dbReference>
<evidence type="ECO:0000256" key="4">
    <source>
        <dbReference type="ARBA" id="ARBA00023163"/>
    </source>
</evidence>
<dbReference type="SUPFAM" id="SSF57959">
    <property type="entry name" value="Leucine zipper domain"/>
    <property type="match status" value="1"/>
</dbReference>
<dbReference type="PROSITE" id="PS50217">
    <property type="entry name" value="BZIP"/>
    <property type="match status" value="1"/>
</dbReference>
<evidence type="ECO:0000259" key="7">
    <source>
        <dbReference type="PROSITE" id="PS50217"/>
    </source>
</evidence>
<dbReference type="GO" id="GO:0042127">
    <property type="term" value="P:regulation of cell population proliferation"/>
    <property type="evidence" value="ECO:0007669"/>
    <property type="project" value="TreeGrafter"/>
</dbReference>
<dbReference type="GO" id="GO:0005667">
    <property type="term" value="C:transcription regulator complex"/>
    <property type="evidence" value="ECO:0007669"/>
    <property type="project" value="TreeGrafter"/>
</dbReference>
<dbReference type="InterPro" id="IPR050946">
    <property type="entry name" value="AP-1_TF_bZIP"/>
</dbReference>
<evidence type="ECO:0000313" key="9">
    <source>
        <dbReference type="Proteomes" id="UP000728185"/>
    </source>
</evidence>
<proteinExistence type="inferred from homology"/>
<dbReference type="GO" id="GO:0000981">
    <property type="term" value="F:DNA-binding transcription factor activity, RNA polymerase II-specific"/>
    <property type="evidence" value="ECO:0007669"/>
    <property type="project" value="TreeGrafter"/>
</dbReference>
<reference evidence="8" key="1">
    <citation type="submission" date="2019-05" db="EMBL/GenBank/DDBJ databases">
        <title>Annotation for the trematode Fasciolopsis buski.</title>
        <authorList>
            <person name="Choi Y.-J."/>
        </authorList>
    </citation>
    <scope>NUCLEOTIDE SEQUENCE</scope>
    <source>
        <strain evidence="8">HT</strain>
        <tissue evidence="8">Whole worm</tissue>
    </source>
</reference>
<feature type="region of interest" description="Disordered" evidence="6">
    <location>
        <begin position="1"/>
        <end position="20"/>
    </location>
</feature>
<feature type="compositionally biased region" description="Low complexity" evidence="6">
    <location>
        <begin position="331"/>
        <end position="343"/>
    </location>
</feature>
<feature type="coiled-coil region" evidence="5">
    <location>
        <begin position="382"/>
        <end position="409"/>
    </location>
</feature>
<dbReference type="EMBL" id="LUCM01007360">
    <property type="protein sequence ID" value="KAA0190109.1"/>
    <property type="molecule type" value="Genomic_DNA"/>
</dbReference>
<gene>
    <name evidence="8" type="ORF">FBUS_11244</name>
</gene>
<organism evidence="8 9">
    <name type="scientific">Fasciolopsis buskii</name>
    <dbReference type="NCBI Taxonomy" id="27845"/>
    <lineage>
        <taxon>Eukaryota</taxon>
        <taxon>Metazoa</taxon>
        <taxon>Spiralia</taxon>
        <taxon>Lophotrochozoa</taxon>
        <taxon>Platyhelminthes</taxon>
        <taxon>Trematoda</taxon>
        <taxon>Digenea</taxon>
        <taxon>Plagiorchiida</taxon>
        <taxon>Echinostomata</taxon>
        <taxon>Echinostomatoidea</taxon>
        <taxon>Fasciolidae</taxon>
        <taxon>Fasciolopsis</taxon>
    </lineage>
</organism>
<protein>
    <recommendedName>
        <fullName evidence="7">BZIP domain-containing protein</fullName>
    </recommendedName>
</protein>
<evidence type="ECO:0000256" key="1">
    <source>
        <dbReference type="ARBA" id="ARBA00006882"/>
    </source>
</evidence>
<dbReference type="SMART" id="SM00338">
    <property type="entry name" value="BRLZ"/>
    <property type="match status" value="1"/>
</dbReference>
<dbReference type="PRINTS" id="PR00043">
    <property type="entry name" value="LEUZIPPRJUN"/>
</dbReference>
<comment type="similarity">
    <text evidence="1">Belongs to the bZIP family. Jun subfamily.</text>
</comment>
<keyword evidence="4" id="KW-0804">Transcription</keyword>
<dbReference type="Proteomes" id="UP000728185">
    <property type="component" value="Unassembled WGS sequence"/>
</dbReference>
<dbReference type="GO" id="GO:0000978">
    <property type="term" value="F:RNA polymerase II cis-regulatory region sequence-specific DNA binding"/>
    <property type="evidence" value="ECO:0007669"/>
    <property type="project" value="TreeGrafter"/>
</dbReference>
<dbReference type="PROSITE" id="PS00036">
    <property type="entry name" value="BZIP_BASIC"/>
    <property type="match status" value="1"/>
</dbReference>
<dbReference type="CDD" id="cd14696">
    <property type="entry name" value="bZIP_Jun"/>
    <property type="match status" value="1"/>
</dbReference>
<comment type="caution">
    <text evidence="8">The sequence shown here is derived from an EMBL/GenBank/DDBJ whole genome shotgun (WGS) entry which is preliminary data.</text>
</comment>
<evidence type="ECO:0000313" key="8">
    <source>
        <dbReference type="EMBL" id="KAA0190109.1"/>
    </source>
</evidence>
<dbReference type="AlphaFoldDB" id="A0A8E0VF48"/>
<keyword evidence="2" id="KW-0805">Transcription regulation</keyword>
<dbReference type="GO" id="GO:0051726">
    <property type="term" value="P:regulation of cell cycle"/>
    <property type="evidence" value="ECO:0007669"/>
    <property type="project" value="TreeGrafter"/>
</dbReference>
<evidence type="ECO:0000256" key="5">
    <source>
        <dbReference type="SAM" id="Coils"/>
    </source>
</evidence>
<keyword evidence="5" id="KW-0175">Coiled coil</keyword>
<feature type="domain" description="BZIP" evidence="7">
    <location>
        <begin position="364"/>
        <end position="427"/>
    </location>
</feature>
<dbReference type="Gene3D" id="1.20.5.170">
    <property type="match status" value="1"/>
</dbReference>
<evidence type="ECO:0000256" key="2">
    <source>
        <dbReference type="ARBA" id="ARBA00023015"/>
    </source>
</evidence>
<dbReference type="InterPro" id="IPR046347">
    <property type="entry name" value="bZIP_sf"/>
</dbReference>
<keyword evidence="9" id="KW-1185">Reference proteome</keyword>
<dbReference type="PANTHER" id="PTHR11462">
    <property type="entry name" value="JUN TRANSCRIPTION FACTOR-RELATED"/>
    <property type="match status" value="1"/>
</dbReference>
<feature type="region of interest" description="Disordered" evidence="6">
    <location>
        <begin position="330"/>
        <end position="376"/>
    </location>
</feature>
<name>A0A8E0VF48_9TREM</name>
<evidence type="ECO:0000256" key="3">
    <source>
        <dbReference type="ARBA" id="ARBA00023125"/>
    </source>
</evidence>
<dbReference type="PANTHER" id="PTHR11462:SF35">
    <property type="entry name" value="TRANSCRIPTION FACTOR JRA"/>
    <property type="match status" value="1"/>
</dbReference>
<feature type="compositionally biased region" description="Basic and acidic residues" evidence="6">
    <location>
        <begin position="351"/>
        <end position="366"/>
    </location>
</feature>
<accession>A0A8E0VF48</accession>
<dbReference type="InterPro" id="IPR004827">
    <property type="entry name" value="bZIP"/>
</dbReference>
<dbReference type="Pfam" id="PF00170">
    <property type="entry name" value="bZIP_1"/>
    <property type="match status" value="1"/>
</dbReference>